<dbReference type="EMBL" id="AP022345">
    <property type="protein sequence ID" value="BBU68475.1"/>
    <property type="molecule type" value="Genomic_DNA"/>
</dbReference>
<keyword evidence="3" id="KW-1185">Reference proteome</keyword>
<dbReference type="InterPro" id="IPR027417">
    <property type="entry name" value="P-loop_NTPase"/>
</dbReference>
<feature type="domain" description="PD-(D/E)XK endonuclease-like" evidence="1">
    <location>
        <begin position="636"/>
        <end position="894"/>
    </location>
</feature>
<evidence type="ECO:0000259" key="1">
    <source>
        <dbReference type="Pfam" id="PF12705"/>
    </source>
</evidence>
<dbReference type="Proteomes" id="UP000463961">
    <property type="component" value="Chromosome"/>
</dbReference>
<keyword evidence="2" id="KW-0067">ATP-binding</keyword>
<dbReference type="InterPro" id="IPR011604">
    <property type="entry name" value="PDDEXK-like_dom_sf"/>
</dbReference>
<dbReference type="Pfam" id="PF12705">
    <property type="entry name" value="PDDEXK_1"/>
    <property type="match status" value="1"/>
</dbReference>
<reference evidence="3" key="1">
    <citation type="submission" date="2020-01" db="EMBL/GenBank/DDBJ databases">
        <title>Phosphoaccumulans saitamaens gen. nov., sp. nov., a polyphosphate accumulating bacterium isolated from surface river water.</title>
        <authorList>
            <person name="Watanabe K."/>
            <person name="Suda W."/>
        </authorList>
    </citation>
    <scope>NUCLEOTIDE SEQUENCE [LARGE SCALE GENOMIC DNA]</scope>
    <source>
        <strain evidence="3">ICHIAU1</strain>
    </source>
</reference>
<keyword evidence="2" id="KW-0378">Hydrolase</keyword>
<sequence>MLMTELEPHRLPQIDTAALPTDSVVVCATLRLAQTLAKTHDASAENQRSWRSLNATTLGQWLHALYDALVLRGQAPPSLVDRRVLNTFQEQLVWEKVIRQQIDTALEPLFDLKSLAASAAQAHKLSIEWNIPVDGGALGGEEQRQFQQWQEAFRAHCQQQGLIDAASLHARLIDHLPAVARTLLPATLAFAGFDHYTALEHKLQAQLQSMGIATLAIAPPSAVGKISRVEPADLAQECLAIASWAQQHLAAKPHARLGIVIPGLETYQQPLQDALEDMLAPALIMGRHAHQPRPFNISLGQPLSNTPIVHTALTLLQLITQAHDVEQTRFATLLHSPYWSQPSNPSEADARARLDAACRSSIAFKAPLDRYDRFANWYLNEHKLQAPELRQHLNALRQAARSQRGSRPPSEWRRSLEALLAQCGWLADGKLNSIEFQTRQAFVEALNELARLDQMTGKLTLKETVGLLNQLCNERLFQPKTRGNPNIQILGILESTGLAFDALWFAGLTEAAWPPAAHPNPLLSITAQRQQQAPNACASVQLDFAQRIQHRLLRSAPEIMVSAPRMEGDTELQPSALITRFTPTELACNASLPWVQAAVTAVGLGLESLEDATAPAVDPGAHVRGGTWLLRAQAICPAWGYFQFRLGAVPLQKPVEGLDARQRGTLVHDALEAFWNATRDQAGLQSLVRSGLANAVEQAVHQALDAYNANQQHEPLKPRQRVLELNRLQRLLNDWLMVEATRTEPFTVLYCEHEFKDNISGIEVRMFLDRIDQLADGRLLIIDYKTGASIDTRNWASERLTEPQLPIYAAIANPPEGDVAGVAFAQVHLSKLGFKGVGDAEGLLPGVDDLRSYQARKLFNAEQFPDWQSVLTHWETAVYKVAEEVCAGDASVRYMNDKDLMYCDVKPLLRLAERAYQLDAAMDIERRSGGPL</sequence>
<dbReference type="SUPFAM" id="SSF52540">
    <property type="entry name" value="P-loop containing nucleoside triphosphate hydrolases"/>
    <property type="match status" value="1"/>
</dbReference>
<organism evidence="2 3">
    <name type="scientific">Fluviibacter phosphoraccumulans</name>
    <dbReference type="NCBI Taxonomy" id="1751046"/>
    <lineage>
        <taxon>Bacteria</taxon>
        <taxon>Pseudomonadati</taxon>
        <taxon>Pseudomonadota</taxon>
        <taxon>Betaproteobacteria</taxon>
        <taxon>Rhodocyclales</taxon>
        <taxon>Fluviibacteraceae</taxon>
        <taxon>Fluviibacter</taxon>
    </lineage>
</organism>
<dbReference type="InterPro" id="IPR038726">
    <property type="entry name" value="PDDEXK_AddAB-type"/>
</dbReference>
<dbReference type="AlphaFoldDB" id="A0A7R6R0A9"/>
<dbReference type="NCBIfam" id="TIGR03623">
    <property type="entry name" value="probable DNA repair protein"/>
    <property type="match status" value="1"/>
</dbReference>
<proteinExistence type="predicted"/>
<evidence type="ECO:0000313" key="3">
    <source>
        <dbReference type="Proteomes" id="UP000463961"/>
    </source>
</evidence>
<dbReference type="GO" id="GO:0004386">
    <property type="term" value="F:helicase activity"/>
    <property type="evidence" value="ECO:0007669"/>
    <property type="project" value="UniProtKB-KW"/>
</dbReference>
<dbReference type="Gene3D" id="3.90.320.10">
    <property type="match status" value="1"/>
</dbReference>
<name>A0A7R6R0A9_9RHOO</name>
<accession>A0A7R6R0A9</accession>
<keyword evidence="2" id="KW-0347">Helicase</keyword>
<keyword evidence="2" id="KW-0547">Nucleotide-binding</keyword>
<evidence type="ECO:0000313" key="2">
    <source>
        <dbReference type="EMBL" id="BBU68475.1"/>
    </source>
</evidence>
<protein>
    <submittedName>
        <fullName evidence="2">ATP-dependent helicase</fullName>
    </submittedName>
</protein>
<dbReference type="InterPro" id="IPR019925">
    <property type="entry name" value="DNA_repair_protein_predicted"/>
</dbReference>
<gene>
    <name evidence="2" type="ORF">ICHIAU1_07580</name>
</gene>